<dbReference type="PANTHER" id="PTHR34502">
    <property type="entry name" value="DUF6594 DOMAIN-CONTAINING PROTEIN-RELATED"/>
    <property type="match status" value="1"/>
</dbReference>
<dbReference type="HOGENOM" id="CLU_1856612_0_0_1"/>
<evidence type="ECO:0000313" key="3">
    <source>
        <dbReference type="Proteomes" id="UP000028524"/>
    </source>
</evidence>
<proteinExistence type="predicted"/>
<dbReference type="Proteomes" id="UP000028524">
    <property type="component" value="Unassembled WGS sequence"/>
</dbReference>
<dbReference type="OrthoDB" id="3533814at2759"/>
<dbReference type="EMBL" id="KL660807">
    <property type="protein sequence ID" value="KFA62286.1"/>
    <property type="molecule type" value="Genomic_DNA"/>
</dbReference>
<reference evidence="2 3" key="1">
    <citation type="journal article" date="2014" name="BMC Genomics">
        <title>Comparative genome sequencing reveals chemotype-specific gene clusters in the toxigenic black mold Stachybotrys.</title>
        <authorList>
            <person name="Semeiks J."/>
            <person name="Borek D."/>
            <person name="Otwinowski Z."/>
            <person name="Grishin N.V."/>
        </authorList>
    </citation>
    <scope>NUCLEOTIDE SEQUENCE [LARGE SCALE GENOMIC DNA]</scope>
    <source>
        <strain evidence="2 3">IBT 40285</strain>
    </source>
</reference>
<gene>
    <name evidence="2" type="ORF">S40285_06475</name>
</gene>
<dbReference type="AlphaFoldDB" id="A0A084QEA1"/>
<dbReference type="InParanoid" id="A0A084QEA1"/>
<organism evidence="2 3">
    <name type="scientific">Stachybotrys chlorohalonatus (strain IBT 40285)</name>
    <dbReference type="NCBI Taxonomy" id="1283841"/>
    <lineage>
        <taxon>Eukaryota</taxon>
        <taxon>Fungi</taxon>
        <taxon>Dikarya</taxon>
        <taxon>Ascomycota</taxon>
        <taxon>Pezizomycotina</taxon>
        <taxon>Sordariomycetes</taxon>
        <taxon>Hypocreomycetidae</taxon>
        <taxon>Hypocreales</taxon>
        <taxon>Stachybotryaceae</taxon>
        <taxon>Stachybotrys</taxon>
    </lineage>
</organism>
<dbReference type="PANTHER" id="PTHR34502:SF3">
    <property type="entry name" value="DUF6594 DOMAIN-CONTAINING PROTEIN"/>
    <property type="match status" value="1"/>
</dbReference>
<accession>A0A084QEA1</accession>
<dbReference type="InterPro" id="IPR046529">
    <property type="entry name" value="DUF6594"/>
</dbReference>
<name>A0A084QEA1_STAC4</name>
<sequence>MDRLAKLLEVAVRNGLGRVEKYVAQHVANIPFLDEKYSHHGYPELSRFMTHLNGQAIYRRFAYLSTRVRVHTQDELQTMELKLQDLDLAQKITNPETTRSRNVSEAESPERSELMEAIKLKWTDYGEELNLTTIPGVC</sequence>
<evidence type="ECO:0000313" key="2">
    <source>
        <dbReference type="EMBL" id="KFA62286.1"/>
    </source>
</evidence>
<protein>
    <recommendedName>
        <fullName evidence="1">DUF6594 domain-containing protein</fullName>
    </recommendedName>
</protein>
<keyword evidence="3" id="KW-1185">Reference proteome</keyword>
<dbReference type="Pfam" id="PF20237">
    <property type="entry name" value="DUF6594"/>
    <property type="match status" value="1"/>
</dbReference>
<evidence type="ECO:0000259" key="1">
    <source>
        <dbReference type="Pfam" id="PF20237"/>
    </source>
</evidence>
<feature type="domain" description="DUF6594" evidence="1">
    <location>
        <begin position="42"/>
        <end position="129"/>
    </location>
</feature>